<evidence type="ECO:0000256" key="2">
    <source>
        <dbReference type="ARBA" id="ARBA00010518"/>
    </source>
</evidence>
<organism evidence="17 18">
    <name type="scientific">Alteromonas halophila</name>
    <dbReference type="NCBI Taxonomy" id="516698"/>
    <lineage>
        <taxon>Bacteria</taxon>
        <taxon>Pseudomonadati</taxon>
        <taxon>Pseudomonadota</taxon>
        <taxon>Gammaproteobacteria</taxon>
        <taxon>Alteromonadales</taxon>
        <taxon>Alteromonadaceae</taxon>
        <taxon>Alteromonas/Salinimonas group</taxon>
        <taxon>Alteromonas</taxon>
    </lineage>
</organism>
<comment type="subcellular location">
    <subcellularLocation>
        <location evidence="1">Cytoplasm</location>
    </subcellularLocation>
</comment>
<keyword evidence="5" id="KW-0963">Cytoplasm</keyword>
<comment type="caution">
    <text evidence="17">The sequence shown here is derived from an EMBL/GenBank/DDBJ whole genome shotgun (WGS) entry which is preliminary data.</text>
</comment>
<dbReference type="InterPro" id="IPR027473">
    <property type="entry name" value="L-asparaginase_C"/>
</dbReference>
<dbReference type="GO" id="GO:0004067">
    <property type="term" value="F:asparaginase activity"/>
    <property type="evidence" value="ECO:0007669"/>
    <property type="project" value="UniProtKB-UniRule"/>
</dbReference>
<dbReference type="InterPro" id="IPR041725">
    <property type="entry name" value="L-asparaginase_I"/>
</dbReference>
<evidence type="ECO:0000256" key="7">
    <source>
        <dbReference type="ARBA" id="ARBA00049366"/>
    </source>
</evidence>
<dbReference type="PIRSF" id="PIRSF001220">
    <property type="entry name" value="L-ASNase_gatD"/>
    <property type="match status" value="1"/>
</dbReference>
<dbReference type="InterPro" id="IPR020827">
    <property type="entry name" value="Asparaginase/glutaminase_AS1"/>
</dbReference>
<dbReference type="InterPro" id="IPR037152">
    <property type="entry name" value="L-asparaginase_N_sf"/>
</dbReference>
<evidence type="ECO:0000256" key="10">
    <source>
        <dbReference type="ARBA" id="ARBA00080176"/>
    </source>
</evidence>
<dbReference type="PIRSF" id="PIRSF500176">
    <property type="entry name" value="L_ASNase"/>
    <property type="match status" value="1"/>
</dbReference>
<evidence type="ECO:0000259" key="16">
    <source>
        <dbReference type="Pfam" id="PF17763"/>
    </source>
</evidence>
<dbReference type="FunFam" id="3.40.50.1170:FF:000002">
    <property type="entry name" value="L-asparaginase 1"/>
    <property type="match status" value="1"/>
</dbReference>
<reference evidence="17" key="1">
    <citation type="journal article" date="2014" name="Int. J. Syst. Evol. Microbiol.">
        <title>Complete genome sequence of Corynebacterium casei LMG S-19264T (=DSM 44701T), isolated from a smear-ripened cheese.</title>
        <authorList>
            <consortium name="US DOE Joint Genome Institute (JGI-PGF)"/>
            <person name="Walter F."/>
            <person name="Albersmeier A."/>
            <person name="Kalinowski J."/>
            <person name="Ruckert C."/>
        </authorList>
    </citation>
    <scope>NUCLEOTIDE SEQUENCE</scope>
    <source>
        <strain evidence="17">KCTC 22164</strain>
    </source>
</reference>
<dbReference type="FunFam" id="3.40.50.40:FF:000001">
    <property type="entry name" value="L-asparaginase 1"/>
    <property type="match status" value="1"/>
</dbReference>
<dbReference type="InterPro" id="IPR027474">
    <property type="entry name" value="L-asparaginase_N"/>
</dbReference>
<comment type="catalytic activity">
    <reaction evidence="7">
        <text>L-asparagine + H2O = L-aspartate + NH4(+)</text>
        <dbReference type="Rhea" id="RHEA:21016"/>
        <dbReference type="ChEBI" id="CHEBI:15377"/>
        <dbReference type="ChEBI" id="CHEBI:28938"/>
        <dbReference type="ChEBI" id="CHEBI:29991"/>
        <dbReference type="ChEBI" id="CHEBI:58048"/>
        <dbReference type="EC" id="3.5.1.1"/>
    </reaction>
</comment>
<reference evidence="17" key="2">
    <citation type="submission" date="2020-09" db="EMBL/GenBank/DDBJ databases">
        <authorList>
            <person name="Sun Q."/>
            <person name="Kim S."/>
        </authorList>
    </citation>
    <scope>NUCLEOTIDE SEQUENCE</scope>
    <source>
        <strain evidence="17">KCTC 22164</strain>
    </source>
</reference>
<evidence type="ECO:0000256" key="1">
    <source>
        <dbReference type="ARBA" id="ARBA00004496"/>
    </source>
</evidence>
<feature type="domain" description="Asparaginase/glutaminase C-terminal" evidence="16">
    <location>
        <begin position="212"/>
        <end position="323"/>
    </location>
</feature>
<feature type="active site" evidence="13">
    <location>
        <position position="13"/>
    </location>
</feature>
<protein>
    <recommendedName>
        <fullName evidence="8">L-asparaginase 1</fullName>
        <ecNumber evidence="4">3.5.1.1</ecNumber>
    </recommendedName>
    <alternativeName>
        <fullName evidence="9">L-asparaginase I</fullName>
    </alternativeName>
    <alternativeName>
        <fullName evidence="10">L-asparagine amidohydrolase I</fullName>
    </alternativeName>
</protein>
<dbReference type="Proteomes" id="UP000631300">
    <property type="component" value="Unassembled WGS sequence"/>
</dbReference>
<dbReference type="PANTHER" id="PTHR11707">
    <property type="entry name" value="L-ASPARAGINASE"/>
    <property type="match status" value="1"/>
</dbReference>
<dbReference type="RefSeq" id="WP_189403733.1">
    <property type="nucleotide sequence ID" value="NZ_BMXP01000001.1"/>
</dbReference>
<dbReference type="Gene3D" id="3.40.50.40">
    <property type="match status" value="1"/>
</dbReference>
<keyword evidence="18" id="KW-1185">Reference proteome</keyword>
<dbReference type="PROSITE" id="PS00917">
    <property type="entry name" value="ASN_GLN_ASE_2"/>
    <property type="match status" value="1"/>
</dbReference>
<dbReference type="GO" id="GO:0009066">
    <property type="term" value="P:aspartate family amino acid metabolic process"/>
    <property type="evidence" value="ECO:0007669"/>
    <property type="project" value="UniProtKB-ARBA"/>
</dbReference>
<evidence type="ECO:0000256" key="8">
    <source>
        <dbReference type="ARBA" id="ARBA00067587"/>
    </source>
</evidence>
<feature type="domain" description="L-asparaginase N-terminal" evidence="15">
    <location>
        <begin position="4"/>
        <end position="189"/>
    </location>
</feature>
<evidence type="ECO:0000256" key="5">
    <source>
        <dbReference type="ARBA" id="ARBA00022490"/>
    </source>
</evidence>
<evidence type="ECO:0000259" key="15">
    <source>
        <dbReference type="Pfam" id="PF00710"/>
    </source>
</evidence>
<dbReference type="InterPro" id="IPR040919">
    <property type="entry name" value="Asparaginase_C"/>
</dbReference>
<dbReference type="InterPro" id="IPR027475">
    <property type="entry name" value="Asparaginase/glutaminase_AS2"/>
</dbReference>
<dbReference type="PROSITE" id="PS00144">
    <property type="entry name" value="ASN_GLN_ASE_1"/>
    <property type="match status" value="1"/>
</dbReference>
<dbReference type="EC" id="3.5.1.1" evidence="4"/>
<gene>
    <name evidence="17" type="primary">ansA</name>
    <name evidence="17" type="ORF">GCM10007391_07510</name>
</gene>
<evidence type="ECO:0000256" key="6">
    <source>
        <dbReference type="ARBA" id="ARBA00022801"/>
    </source>
</evidence>
<evidence type="ECO:0000256" key="11">
    <source>
        <dbReference type="PIRSR" id="PIRSR001220-1"/>
    </source>
</evidence>
<dbReference type="SFLD" id="SFLDS00057">
    <property type="entry name" value="Glutaminase/Asparaginase"/>
    <property type="match status" value="1"/>
</dbReference>
<evidence type="ECO:0000313" key="18">
    <source>
        <dbReference type="Proteomes" id="UP000631300"/>
    </source>
</evidence>
<dbReference type="PRINTS" id="PR00139">
    <property type="entry name" value="ASNGLNASE"/>
</dbReference>
<feature type="binding site" evidence="12">
    <location>
        <begin position="90"/>
        <end position="91"/>
    </location>
    <ligand>
        <name>substrate</name>
    </ligand>
</feature>
<dbReference type="InterPro" id="IPR036152">
    <property type="entry name" value="Asp/glu_Ase-like_sf"/>
</dbReference>
<evidence type="ECO:0000256" key="4">
    <source>
        <dbReference type="ARBA" id="ARBA00012920"/>
    </source>
</evidence>
<evidence type="ECO:0000256" key="14">
    <source>
        <dbReference type="PROSITE-ProRule" id="PRU10100"/>
    </source>
</evidence>
<keyword evidence="6" id="KW-0378">Hydrolase</keyword>
<feature type="active site" evidence="14">
    <location>
        <position position="90"/>
    </location>
</feature>
<sequence>MRKRIYVAYTGGTIGMRPSSQGYVPAPGFLSDTLKKMPEFHRPEMPEFTLHEYDNLIDSSDMDPTDWQRIADDIAGNYNDYDGFIILHGTDTMSYTASALSFMLEDLGKPVIVTGSQIPLAELRSDGQVNLLNALYIAANFPIAEVSLFFNNRLLRGNRSRKVDADGFNAFESPNFAPLLEAGINIRLKAGELATDTDTPLTVSPVTAQPIGMVSLYPGISAEVIKNTLQQPVNALILLSYGVGNAPQNPALIAQLNYARDREIPVVNCTQCLRGRVNMGGYATGHGLREAGVISGSDMTPEAALAKLHYLLSKSMPYDALQTQLAANIRGELTQD</sequence>
<dbReference type="PANTHER" id="PTHR11707:SF28">
    <property type="entry name" value="60 KDA LYSOPHOSPHOLIPASE"/>
    <property type="match status" value="1"/>
</dbReference>
<evidence type="ECO:0000256" key="12">
    <source>
        <dbReference type="PIRSR" id="PIRSR001220-2"/>
    </source>
</evidence>
<dbReference type="Gene3D" id="3.40.50.1170">
    <property type="entry name" value="L-asparaginase, N-terminal domain"/>
    <property type="match status" value="1"/>
</dbReference>
<dbReference type="SMART" id="SM00870">
    <property type="entry name" value="Asparaginase"/>
    <property type="match status" value="1"/>
</dbReference>
<dbReference type="GO" id="GO:0005829">
    <property type="term" value="C:cytosol"/>
    <property type="evidence" value="ECO:0007669"/>
    <property type="project" value="TreeGrafter"/>
</dbReference>
<dbReference type="AlphaFoldDB" id="A0A918JER4"/>
<comment type="similarity">
    <text evidence="2">Belongs to the asparaginase 1 family.</text>
</comment>
<feature type="active site" description="O-isoaspartyl threonine intermediate" evidence="11">
    <location>
        <position position="13"/>
    </location>
</feature>
<dbReference type="InterPro" id="IPR006034">
    <property type="entry name" value="Asparaginase/glutaminase-like"/>
</dbReference>
<evidence type="ECO:0000256" key="9">
    <source>
        <dbReference type="ARBA" id="ARBA00079761"/>
    </source>
</evidence>
<dbReference type="SUPFAM" id="SSF53774">
    <property type="entry name" value="Glutaminase/Asparaginase"/>
    <property type="match status" value="1"/>
</dbReference>
<dbReference type="EMBL" id="BMXP01000001">
    <property type="protein sequence ID" value="GGW77088.1"/>
    <property type="molecule type" value="Genomic_DNA"/>
</dbReference>
<dbReference type="CDD" id="cd08963">
    <property type="entry name" value="L-asparaginase_I"/>
    <property type="match status" value="1"/>
</dbReference>
<proteinExistence type="inferred from homology"/>
<evidence type="ECO:0000313" key="17">
    <source>
        <dbReference type="EMBL" id="GGW77088.1"/>
    </source>
</evidence>
<accession>A0A918JER4</accession>
<dbReference type="InterPro" id="IPR006033">
    <property type="entry name" value="AsnA_fam"/>
</dbReference>
<feature type="binding site" evidence="12">
    <location>
        <position position="59"/>
    </location>
    <ligand>
        <name>substrate</name>
    </ligand>
</feature>
<dbReference type="Pfam" id="PF00710">
    <property type="entry name" value="Asparaginase"/>
    <property type="match status" value="1"/>
</dbReference>
<dbReference type="PROSITE" id="PS51732">
    <property type="entry name" value="ASN_GLN_ASE_3"/>
    <property type="match status" value="1"/>
</dbReference>
<dbReference type="NCBIfam" id="TIGR00519">
    <property type="entry name" value="asnASE_I"/>
    <property type="match status" value="1"/>
</dbReference>
<dbReference type="Pfam" id="PF17763">
    <property type="entry name" value="Asparaginase_C"/>
    <property type="match status" value="1"/>
</dbReference>
<comment type="subunit">
    <text evidence="3">Homotetramer.</text>
</comment>
<dbReference type="NCBIfam" id="NF006998">
    <property type="entry name" value="PRK09461.1"/>
    <property type="match status" value="1"/>
</dbReference>
<name>A0A918JER4_9ALTE</name>
<evidence type="ECO:0000256" key="13">
    <source>
        <dbReference type="PROSITE-ProRule" id="PRU10099"/>
    </source>
</evidence>
<evidence type="ECO:0000256" key="3">
    <source>
        <dbReference type="ARBA" id="ARBA00011881"/>
    </source>
</evidence>